<feature type="region of interest" description="Disordered" evidence="1">
    <location>
        <begin position="1"/>
        <end position="34"/>
    </location>
</feature>
<dbReference type="InterPro" id="IPR007040">
    <property type="entry name" value="Ribosome_modulation_factor"/>
</dbReference>
<evidence type="ECO:0000313" key="2">
    <source>
        <dbReference type="EMBL" id="AIQ90516.1"/>
    </source>
</evidence>
<dbReference type="KEGG" id="mor:MOC_2761"/>
<evidence type="ECO:0000313" key="3">
    <source>
        <dbReference type="Proteomes" id="UP000029492"/>
    </source>
</evidence>
<evidence type="ECO:0000256" key="1">
    <source>
        <dbReference type="SAM" id="MobiDB-lite"/>
    </source>
</evidence>
<dbReference type="EMBL" id="CP003811">
    <property type="protein sequence ID" value="AIQ90516.1"/>
    <property type="molecule type" value="Genomic_DNA"/>
</dbReference>
<name>A0A089NRG0_9HYPH</name>
<dbReference type="eggNOG" id="ENOG50310D2">
    <property type="taxonomic scope" value="Bacteria"/>
</dbReference>
<protein>
    <submittedName>
        <fullName evidence="2">Protein of unassigned function</fullName>
    </submittedName>
</protein>
<dbReference type="GeneID" id="96606806"/>
<dbReference type="HOGENOM" id="CLU_2899093_0_0_5"/>
<sequence length="62" mass="6732">MSQTSLHDPPADPIAEGARARAQGRPKDACPYPANSPARVAWFEGYDGAPIERMPDLPVTKR</sequence>
<gene>
    <name evidence="2" type="ORF">MOC_2761</name>
</gene>
<dbReference type="NCBIfam" id="NF041886">
    <property type="entry name" value="Rmf_CrpP_fam"/>
    <property type="match status" value="1"/>
</dbReference>
<keyword evidence="3" id="KW-1185">Reference proteome</keyword>
<proteinExistence type="predicted"/>
<dbReference type="Proteomes" id="UP000029492">
    <property type="component" value="Chromosome"/>
</dbReference>
<dbReference type="RefSeq" id="WP_043757574.1">
    <property type="nucleotide sequence ID" value="NZ_CP003811.1"/>
</dbReference>
<accession>A0A089NRG0</accession>
<organism evidence="2 3">
    <name type="scientific">Methylobacterium oryzae CBMB20</name>
    <dbReference type="NCBI Taxonomy" id="693986"/>
    <lineage>
        <taxon>Bacteria</taxon>
        <taxon>Pseudomonadati</taxon>
        <taxon>Pseudomonadota</taxon>
        <taxon>Alphaproteobacteria</taxon>
        <taxon>Hyphomicrobiales</taxon>
        <taxon>Methylobacteriaceae</taxon>
        <taxon>Methylobacterium</taxon>
    </lineage>
</organism>
<dbReference type="AlphaFoldDB" id="A0A089NRG0"/>
<dbReference type="Pfam" id="PF04957">
    <property type="entry name" value="RMF"/>
    <property type="match status" value="1"/>
</dbReference>
<reference evidence="2 3" key="1">
    <citation type="journal article" date="2014" name="PLoS ONE">
        <title>Genome Information of Methylobacterium oryzae, a Plant-Probiotic Methylotroph in the Phyllosphere.</title>
        <authorList>
            <person name="Kwak M.J."/>
            <person name="Jeong H."/>
            <person name="Madhaiyan M."/>
            <person name="Lee Y."/>
            <person name="Sa T.M."/>
            <person name="Oh T.K."/>
            <person name="Kim J.F."/>
        </authorList>
    </citation>
    <scope>NUCLEOTIDE SEQUENCE [LARGE SCALE GENOMIC DNA]</scope>
    <source>
        <strain evidence="2 3">CBMB20</strain>
    </source>
</reference>